<feature type="domain" description="DUF1468" evidence="2">
    <location>
        <begin position="14"/>
        <end position="149"/>
    </location>
</feature>
<gene>
    <name evidence="3" type="ORF">ERS852480_02855</name>
    <name evidence="4" type="ORF">NCTC11224_03327</name>
</gene>
<reference evidence="4 6" key="2">
    <citation type="submission" date="2018-06" db="EMBL/GenBank/DDBJ databases">
        <authorList>
            <consortium name="Pathogen Informatics"/>
            <person name="Doyle S."/>
        </authorList>
    </citation>
    <scope>NUCLEOTIDE SEQUENCE [LARGE SCALE GENOMIC DNA]</scope>
    <source>
        <strain evidence="4 6">NCTC11224</strain>
    </source>
</reference>
<keyword evidence="1" id="KW-1133">Transmembrane helix</keyword>
<evidence type="ECO:0000259" key="2">
    <source>
        <dbReference type="Pfam" id="PF07331"/>
    </source>
</evidence>
<accession>A0A174LA27</accession>
<feature type="transmembrane region" description="Helical" evidence="1">
    <location>
        <begin position="123"/>
        <end position="144"/>
    </location>
</feature>
<proteinExistence type="predicted"/>
<reference evidence="3 5" key="1">
    <citation type="submission" date="2015-09" db="EMBL/GenBank/DDBJ databases">
        <authorList>
            <consortium name="Pathogen Informatics"/>
        </authorList>
    </citation>
    <scope>NUCLEOTIDE SEQUENCE [LARGE SCALE GENOMIC DNA]</scope>
    <source>
        <strain evidence="3 5">2789STDY5834865</strain>
    </source>
</reference>
<keyword evidence="1" id="KW-0812">Transmembrane</keyword>
<dbReference type="EMBL" id="CZAB01000025">
    <property type="protein sequence ID" value="CUP21112.1"/>
    <property type="molecule type" value="Genomic_DNA"/>
</dbReference>
<dbReference type="InterPro" id="IPR009936">
    <property type="entry name" value="DUF1468"/>
</dbReference>
<dbReference type="Pfam" id="PF07331">
    <property type="entry name" value="TctB"/>
    <property type="match status" value="1"/>
</dbReference>
<evidence type="ECO:0000313" key="3">
    <source>
        <dbReference type="EMBL" id="CUP21112.1"/>
    </source>
</evidence>
<dbReference type="Proteomes" id="UP000251853">
    <property type="component" value="Unassembled WGS sequence"/>
</dbReference>
<feature type="transmembrane region" description="Helical" evidence="1">
    <location>
        <begin position="40"/>
        <end position="58"/>
    </location>
</feature>
<evidence type="ECO:0000313" key="4">
    <source>
        <dbReference type="EMBL" id="SQB14290.1"/>
    </source>
</evidence>
<dbReference type="PROSITE" id="PS51257">
    <property type="entry name" value="PROKAR_LIPOPROTEIN"/>
    <property type="match status" value="1"/>
</dbReference>
<keyword evidence="1" id="KW-0472">Membrane</keyword>
<dbReference type="EMBL" id="UAVW01000015">
    <property type="protein sequence ID" value="SQB14290.1"/>
    <property type="molecule type" value="Genomic_DNA"/>
</dbReference>
<organism evidence="3 5">
    <name type="scientific">Enterocloster clostridioformis</name>
    <dbReference type="NCBI Taxonomy" id="1531"/>
    <lineage>
        <taxon>Bacteria</taxon>
        <taxon>Bacillati</taxon>
        <taxon>Bacillota</taxon>
        <taxon>Clostridia</taxon>
        <taxon>Lachnospirales</taxon>
        <taxon>Lachnospiraceae</taxon>
        <taxon>Enterocloster</taxon>
    </lineage>
</organism>
<evidence type="ECO:0000313" key="5">
    <source>
        <dbReference type="Proteomes" id="UP000095512"/>
    </source>
</evidence>
<dbReference type="AlphaFoldDB" id="A0A174LA27"/>
<dbReference type="RefSeq" id="WP_022203027.1">
    <property type="nucleotide sequence ID" value="NZ_CATYWZ010000001.1"/>
</dbReference>
<name>A0A174LA27_9FIRM</name>
<protein>
    <submittedName>
        <fullName evidence="3">Tripartite tricarboxylate transporter TctB family</fullName>
    </submittedName>
</protein>
<keyword evidence="6" id="KW-1185">Reference proteome</keyword>
<evidence type="ECO:0000313" key="6">
    <source>
        <dbReference type="Proteomes" id="UP000251853"/>
    </source>
</evidence>
<dbReference type="Proteomes" id="UP000095512">
    <property type="component" value="Unassembled WGS sequence"/>
</dbReference>
<sequence length="155" mass="16851">MKMRRDTVTGIAGLLGCAFFLSAAQSIKQPAKLLEPGPRLLPYVAIALISMSSIALIIKGIKERAKEEKPYFPKGGALKITKSYLLLIVYAFAMTWLGFLMTTPFAAFALIYDLKGVSKVKPVAAVIISVLVTAGLYAMFVFGFQVKLPAGRLFE</sequence>
<feature type="transmembrane region" description="Helical" evidence="1">
    <location>
        <begin position="84"/>
        <end position="111"/>
    </location>
</feature>
<evidence type="ECO:0000256" key="1">
    <source>
        <dbReference type="SAM" id="Phobius"/>
    </source>
</evidence>